<comment type="caution">
    <text evidence="1">The sequence shown here is derived from an EMBL/GenBank/DDBJ whole genome shotgun (WGS) entry which is preliminary data.</text>
</comment>
<accession>A0A6P0EZR8</accession>
<dbReference type="EMBL" id="JAAGWB010000067">
    <property type="protein sequence ID" value="NEN53333.1"/>
    <property type="molecule type" value="Genomic_DNA"/>
</dbReference>
<reference evidence="2 4" key="2">
    <citation type="submission" date="2020-02" db="EMBL/GenBank/DDBJ databases">
        <title>The WGS of Modestobacter muralis DSM 100205.</title>
        <authorList>
            <person name="Jiang Z."/>
        </authorList>
    </citation>
    <scope>NUCLEOTIDE SEQUENCE [LARGE SCALE GENOMIC DNA]</scope>
    <source>
        <strain evidence="2 4">DSM 100205</strain>
    </source>
</reference>
<protein>
    <submittedName>
        <fullName evidence="1">Uncharacterized protein</fullName>
    </submittedName>
</protein>
<evidence type="ECO:0000313" key="2">
    <source>
        <dbReference type="EMBL" id="NEN53333.1"/>
    </source>
</evidence>
<name>A0A6P0EZR8_9ACTN</name>
<dbReference type="Proteomes" id="UP000468828">
    <property type="component" value="Unassembled WGS sequence"/>
</dbReference>
<dbReference type="Proteomes" id="UP000471152">
    <property type="component" value="Unassembled WGS sequence"/>
</dbReference>
<keyword evidence="3" id="KW-1185">Reference proteome</keyword>
<proteinExistence type="predicted"/>
<evidence type="ECO:0000313" key="1">
    <source>
        <dbReference type="EMBL" id="NEK96433.1"/>
    </source>
</evidence>
<dbReference type="AlphaFoldDB" id="A0A6P0EZR8"/>
<reference evidence="1 3" key="1">
    <citation type="submission" date="2020-01" db="EMBL/GenBank/DDBJ databases">
        <title>the WGS Modestobacter muralis CPCC 204518.</title>
        <authorList>
            <person name="Jiang Z."/>
        </authorList>
    </citation>
    <scope>NUCLEOTIDE SEQUENCE [LARGE SCALE GENOMIC DNA]</scope>
    <source>
        <strain evidence="1 3">DSM 100205</strain>
    </source>
</reference>
<organism evidence="1 3">
    <name type="scientific">Modestobacter muralis</name>
    <dbReference type="NCBI Taxonomy" id="1608614"/>
    <lineage>
        <taxon>Bacteria</taxon>
        <taxon>Bacillati</taxon>
        <taxon>Actinomycetota</taxon>
        <taxon>Actinomycetes</taxon>
        <taxon>Geodermatophilales</taxon>
        <taxon>Geodermatophilaceae</taxon>
        <taxon>Modestobacter</taxon>
    </lineage>
</organism>
<evidence type="ECO:0000313" key="4">
    <source>
        <dbReference type="Proteomes" id="UP000471152"/>
    </source>
</evidence>
<gene>
    <name evidence="2" type="ORF">G3R41_20725</name>
    <name evidence="1" type="ORF">GCU67_20010</name>
</gene>
<evidence type="ECO:0000313" key="3">
    <source>
        <dbReference type="Proteomes" id="UP000468828"/>
    </source>
</evidence>
<dbReference type="RefSeq" id="WP_163613128.1">
    <property type="nucleotide sequence ID" value="NZ_JAAGWB010000067.1"/>
</dbReference>
<sequence length="214" mass="21695">MKHLAPSLPKRRAVRLGLVLTPVLAVALGTSVIWQTSYAAFTATTTNGVNNWNSGGVTLVDDDGSNGGTGVAMFNVTGMKPGDTGSKCITVTGGGSLPGDVKLYGTGYTTSKPGTADALAASIDLTITKGTGGSFGSCTGFTPSGANGDVHNGTLAAFSSRGSYATAGTTLWTTTANTDTSRTFRFNYTLNANAPTGSQNGSASITFVWESQNN</sequence>
<dbReference type="EMBL" id="JAAGWH010000064">
    <property type="protein sequence ID" value="NEK96433.1"/>
    <property type="molecule type" value="Genomic_DNA"/>
</dbReference>